<protein>
    <submittedName>
        <fullName evidence="3">DUF1343 domain-containing protein</fullName>
    </submittedName>
</protein>
<dbReference type="PANTHER" id="PTHR42915">
    <property type="entry name" value="HYPOTHETICAL 460 KDA PROTEIN IN FEUA-SIGW INTERGENIC REGION [PRECURSOR]"/>
    <property type="match status" value="1"/>
</dbReference>
<comment type="caution">
    <text evidence="3">The sequence shown here is derived from an EMBL/GenBank/DDBJ whole genome shotgun (WGS) entry which is preliminary data.</text>
</comment>
<gene>
    <name evidence="3" type="ORF">NW209_00105</name>
</gene>
<evidence type="ECO:0000259" key="1">
    <source>
        <dbReference type="Pfam" id="PF07075"/>
    </source>
</evidence>
<evidence type="ECO:0000313" key="4">
    <source>
        <dbReference type="Proteomes" id="UP001204579"/>
    </source>
</evidence>
<dbReference type="InterPro" id="IPR048503">
    <property type="entry name" value="NamZ_C"/>
</dbReference>
<dbReference type="InterPro" id="IPR048502">
    <property type="entry name" value="NamZ_N"/>
</dbReference>
<dbReference type="Pfam" id="PF20732">
    <property type="entry name" value="NamZ_C"/>
    <property type="match status" value="1"/>
</dbReference>
<dbReference type="Pfam" id="PF07075">
    <property type="entry name" value="NamZ_N"/>
    <property type="match status" value="1"/>
</dbReference>
<dbReference type="EMBL" id="JANRHJ010000001">
    <property type="protein sequence ID" value="MCR8872438.1"/>
    <property type="molecule type" value="Genomic_DNA"/>
</dbReference>
<dbReference type="AlphaFoldDB" id="A0AAW5N449"/>
<dbReference type="Gene3D" id="3.90.1150.140">
    <property type="match status" value="1"/>
</dbReference>
<dbReference type="InterPro" id="IPR008302">
    <property type="entry name" value="NamZ"/>
</dbReference>
<dbReference type="Proteomes" id="UP001204579">
    <property type="component" value="Unassembled WGS sequence"/>
</dbReference>
<dbReference type="PIRSF" id="PIRSF016719">
    <property type="entry name" value="UCP016719"/>
    <property type="match status" value="1"/>
</dbReference>
<keyword evidence="4" id="KW-1185">Reference proteome</keyword>
<feature type="domain" description="Peptidoglycan beta-N-acetylmuramidase NamZ C-terminal" evidence="2">
    <location>
        <begin position="248"/>
        <end position="389"/>
    </location>
</feature>
<dbReference type="RefSeq" id="WP_258335091.1">
    <property type="nucleotide sequence ID" value="NZ_JANRHJ010000001.1"/>
</dbReference>
<dbReference type="PANTHER" id="PTHR42915:SF1">
    <property type="entry name" value="PEPTIDOGLYCAN BETA-N-ACETYLMURAMIDASE NAMZ"/>
    <property type="match status" value="1"/>
</dbReference>
<evidence type="ECO:0000259" key="2">
    <source>
        <dbReference type="Pfam" id="PF20732"/>
    </source>
</evidence>
<reference evidence="3 4" key="1">
    <citation type="submission" date="2022-08" db="EMBL/GenBank/DDBJ databases">
        <authorList>
            <person name="Zeman M."/>
            <person name="Kubasova T."/>
        </authorList>
    </citation>
    <scope>NUCLEOTIDE SEQUENCE [LARGE SCALE GENOMIC DNA]</scope>
    <source>
        <strain evidence="3 4">ET62</strain>
    </source>
</reference>
<name>A0AAW5N449_9BACT</name>
<sequence>MKHLCTYLLAWIWIFGLAVTTAYGEDLRTGADRTEAYLPLLKGKRITLVVNQTSRIGETHLLDTLCALGIRPVQILAPEHGFRGTADAGETVRNGKDARTGVPIYSLYGKNKKPQPEQLQRTDWVVFDIQDVGARFYTYISTLYYVMQACAEQHKPLLLLDRPNPCDYIDGPVLKNGYKSFVGMFPIPVLHGCTIGELAGMMNGEGWLGNGLRCELTVVPVSGWQHGQPYSLPVKPSPNLPNDQAIALYPSLCPFEGTPVSVGRGTANPFQVVGSPVTRDFPYSFVPKPTAGSDKNPLQNGKTCYGLDLRQTTPPAGFSLEYVLRFYQAYRKAGQGDKFFSRSRFFDLLMGTDQVRLDILKGKDETGIRSAWQADLDKYRTLRKKYLLYPEPASSVSGQ</sequence>
<proteinExistence type="predicted"/>
<accession>A0AAW5N449</accession>
<dbReference type="Gene3D" id="3.40.50.12170">
    <property type="entry name" value="Uncharacterised protein PF07075, DUF1343"/>
    <property type="match status" value="1"/>
</dbReference>
<organism evidence="3 4">
    <name type="scientific">Phocaeicola barnesiae</name>
    <dbReference type="NCBI Taxonomy" id="376804"/>
    <lineage>
        <taxon>Bacteria</taxon>
        <taxon>Pseudomonadati</taxon>
        <taxon>Bacteroidota</taxon>
        <taxon>Bacteroidia</taxon>
        <taxon>Bacteroidales</taxon>
        <taxon>Bacteroidaceae</taxon>
        <taxon>Phocaeicola</taxon>
    </lineage>
</organism>
<evidence type="ECO:0000313" key="3">
    <source>
        <dbReference type="EMBL" id="MCR8872438.1"/>
    </source>
</evidence>
<dbReference type="GO" id="GO:0033922">
    <property type="term" value="F:peptidoglycan beta-N-acetylmuramidase activity"/>
    <property type="evidence" value="ECO:0007669"/>
    <property type="project" value="InterPro"/>
</dbReference>
<feature type="domain" description="Peptidoglycan beta-N-acetylmuramidase NamZ N-terminal" evidence="1">
    <location>
        <begin position="46"/>
        <end position="243"/>
    </location>
</feature>